<accession>A0A7W3SQL2</accession>
<protein>
    <submittedName>
        <fullName evidence="1">Uncharacterized protein</fullName>
    </submittedName>
</protein>
<sequence length="41" mass="4488">MDKGWAHSMAHIADVIDELGSSTLLSAIGVPVKRIIDIKWI</sequence>
<name>A0A7W3SQL2_9BACL</name>
<comment type="caution">
    <text evidence="1">The sequence shown here is derived from an EMBL/GenBank/DDBJ whole genome shotgun (WGS) entry which is preliminary data.</text>
</comment>
<gene>
    <name evidence="1" type="ORF">FHR92_000717</name>
</gene>
<dbReference type="EMBL" id="JACJIP010000003">
    <property type="protein sequence ID" value="MBA9084263.1"/>
    <property type="molecule type" value="Genomic_DNA"/>
</dbReference>
<organism evidence="1 2">
    <name type="scientific">Fontibacillus solani</name>
    <dbReference type="NCBI Taxonomy" id="1572857"/>
    <lineage>
        <taxon>Bacteria</taxon>
        <taxon>Bacillati</taxon>
        <taxon>Bacillota</taxon>
        <taxon>Bacilli</taxon>
        <taxon>Bacillales</taxon>
        <taxon>Paenibacillaceae</taxon>
        <taxon>Fontibacillus</taxon>
    </lineage>
</organism>
<dbReference type="Pfam" id="PF10978">
    <property type="entry name" value="DUF2785"/>
    <property type="match status" value="1"/>
</dbReference>
<evidence type="ECO:0000313" key="1">
    <source>
        <dbReference type="EMBL" id="MBA9084263.1"/>
    </source>
</evidence>
<dbReference type="InterPro" id="IPR021247">
    <property type="entry name" value="DUF2785"/>
</dbReference>
<reference evidence="1 2" key="1">
    <citation type="submission" date="2020-08" db="EMBL/GenBank/DDBJ databases">
        <title>Genomic Encyclopedia of Type Strains, Phase III (KMG-III): the genomes of soil and plant-associated and newly described type strains.</title>
        <authorList>
            <person name="Whitman W."/>
        </authorList>
    </citation>
    <scope>NUCLEOTIDE SEQUENCE [LARGE SCALE GENOMIC DNA]</scope>
    <source>
        <strain evidence="1 2">CECT 8693</strain>
    </source>
</reference>
<proteinExistence type="predicted"/>
<dbReference type="AlphaFoldDB" id="A0A7W3SQL2"/>
<evidence type="ECO:0000313" key="2">
    <source>
        <dbReference type="Proteomes" id="UP000567067"/>
    </source>
</evidence>
<keyword evidence="2" id="KW-1185">Reference proteome</keyword>
<dbReference type="Proteomes" id="UP000567067">
    <property type="component" value="Unassembled WGS sequence"/>
</dbReference>